<dbReference type="Proteomes" id="UP000282483">
    <property type="component" value="Chromosome"/>
</dbReference>
<dbReference type="RefSeq" id="WP_126322711.1">
    <property type="nucleotide sequence ID" value="NZ_AP018005.1"/>
</dbReference>
<dbReference type="OrthoDB" id="9820614at2"/>
<evidence type="ECO:0000313" key="2">
    <source>
        <dbReference type="Proteomes" id="UP000282483"/>
    </source>
</evidence>
<accession>A0A2Z5UWF5</accession>
<reference evidence="1 2" key="1">
    <citation type="submission" date="2017-03" db="EMBL/GenBank/DDBJ databases">
        <title>The genome sequence of Candidatus Rickettsiella viridis.</title>
        <authorList>
            <person name="Nikoh N."/>
            <person name="Tsuchida T."/>
            <person name="Yamaguchi K."/>
            <person name="Maeda T."/>
            <person name="Shigenobu S."/>
            <person name="Fukatsu T."/>
        </authorList>
    </citation>
    <scope>NUCLEOTIDE SEQUENCE [LARGE SCALE GENOMIC DNA]</scope>
    <source>
        <strain evidence="1 2">Ap-RA04</strain>
    </source>
</reference>
<sequence>MKKTPPFTSLEDIKQFAQSLGEKSFVLETLTLRIKPIFSLENTDELNIHWGYQPQDIDYTKLLKFIEQARQASTRPTLKLQSYIYQPVIDTKALQEFTQSLEFLGFREVRVDYFNSQKQALIMKIEAGLFFITSRQQIAATTLHTDLENKKSLFMPTPIPKETHQARLNRITTRVKIKLKTFFRAAGQQGAHYQIGAAIMHILHQWYINRAPEAKDINEATKADLKLLAQRIAIEVGKQRSATNRQIELAERLASQCIDRGECSNEELVISDVIDSLYQMRPDLVIGNEYLFKKTKELFIELFIEIGSFFTNQFDNIKQWFRGGNSKLQKRAIVDWSESPLLMKFVKKIESGFYMLDMELQQDDSFSDEELVGVLSNLWLNLATQVVNNTTTAESLLALLKNTTYIEQTLNLQLNTSLLNKSKSLPPPIPLPLIEKKENENSEDLSLAASTLNTTSNSERMPRQKRAIPLNNPFISDKIWDQSEAYLNKHTKQQLKPHTIHRSKPAPQFLTAKQPKPKPKQSEKQLLTLHTKQKRKHKTQNNNTSHLLKSVSIKQPTLAKLNYLPRKQTRPVNITPHSVKTSLANNVPNLFHRKEIAKHSGKYLGIEASSTKNTYSHYQNATHTSPGTSRVTASSDPISTLFFLDTAVRYWTRNPHRPMVKESAASINKGVEKQIQHIMQRKFKKP</sequence>
<dbReference type="KEGG" id="rvi:RVIR1_07510"/>
<organism evidence="1 2">
    <name type="scientific">Candidatus Rickettsiella viridis</name>
    <dbReference type="NCBI Taxonomy" id="676208"/>
    <lineage>
        <taxon>Bacteria</taxon>
        <taxon>Pseudomonadati</taxon>
        <taxon>Pseudomonadota</taxon>
        <taxon>Gammaproteobacteria</taxon>
        <taxon>Legionellales</taxon>
        <taxon>Coxiellaceae</taxon>
        <taxon>Rickettsiella</taxon>
    </lineage>
</organism>
<gene>
    <name evidence="1" type="ORF">RVIR1_07510</name>
</gene>
<evidence type="ECO:0000313" key="1">
    <source>
        <dbReference type="EMBL" id="BBB15240.1"/>
    </source>
</evidence>
<dbReference type="AlphaFoldDB" id="A0A2Z5UWF5"/>
<dbReference type="EMBL" id="AP018005">
    <property type="protein sequence ID" value="BBB15240.1"/>
    <property type="molecule type" value="Genomic_DNA"/>
</dbReference>
<name>A0A2Z5UWF5_9COXI</name>
<protein>
    <submittedName>
        <fullName evidence="1">Pentapeptide repeat-containing protein</fullName>
    </submittedName>
</protein>
<keyword evidence="2" id="KW-1185">Reference proteome</keyword>
<proteinExistence type="predicted"/>